<reference evidence="1 2" key="1">
    <citation type="submission" date="2017-07" db="EMBL/GenBank/DDBJ databases">
        <title>Genome sequencing and assembly of Paenibacillus rigui.</title>
        <authorList>
            <person name="Mayilraj S."/>
        </authorList>
    </citation>
    <scope>NUCLEOTIDE SEQUENCE [LARGE SCALE GENOMIC DNA]</scope>
    <source>
        <strain evidence="1 2">JCM 16352</strain>
    </source>
</reference>
<evidence type="ECO:0008006" key="3">
    <source>
        <dbReference type="Google" id="ProtNLM"/>
    </source>
</evidence>
<dbReference type="AlphaFoldDB" id="A0A229ULG4"/>
<dbReference type="EMBL" id="NMQW01000033">
    <property type="protein sequence ID" value="OXM84256.1"/>
    <property type="molecule type" value="Genomic_DNA"/>
</dbReference>
<gene>
    <name evidence="1" type="ORF">CF651_20950</name>
</gene>
<dbReference type="OrthoDB" id="7869153at2"/>
<proteinExistence type="predicted"/>
<keyword evidence="2" id="KW-1185">Reference proteome</keyword>
<evidence type="ECO:0000313" key="1">
    <source>
        <dbReference type="EMBL" id="OXM84256.1"/>
    </source>
</evidence>
<dbReference type="Proteomes" id="UP000215509">
    <property type="component" value="Unassembled WGS sequence"/>
</dbReference>
<name>A0A229ULG4_9BACL</name>
<organism evidence="1 2">
    <name type="scientific">Paenibacillus rigui</name>
    <dbReference type="NCBI Taxonomy" id="554312"/>
    <lineage>
        <taxon>Bacteria</taxon>
        <taxon>Bacillati</taxon>
        <taxon>Bacillota</taxon>
        <taxon>Bacilli</taxon>
        <taxon>Bacillales</taxon>
        <taxon>Paenibacillaceae</taxon>
        <taxon>Paenibacillus</taxon>
    </lineage>
</organism>
<comment type="caution">
    <text evidence="1">The sequence shown here is derived from an EMBL/GenBank/DDBJ whole genome shotgun (WGS) entry which is preliminary data.</text>
</comment>
<sequence>MSLTTCTIHVTQRNEKVIYLTSELARTLKLAKTKSLILHVGSKSTAAGFKVLKKTGYHLYVPLSIIAQLRIPHLGTTMILSHNGKDLRLGPLIGILTGITGSASAPFGSRTEFIRQFMRVGYDKSFYFAFSPRDVNWTQETITGIFPKREGGWFRKTVPLPDVVYNRLPSRKAEKLASMNAFKQRFVKRGIPLFNWAFFEKWDIYNLLEGTEAFKHVPESHIDPSPSQIKDMLDKHKFIYLKPTGGSLGIGIYRLTYNPKRGYYVRFRRGGKNVLLRFSKFESLMNLLNRSSVRLNHYVAQQGIRLIELDNCPIDFRFHLTKNINNQWVVAGIGAKKAGKGSVTTHVRTGGQLMTPDHVLKQMFGSRADQVLGTAKEAAIKLAEAIERKDQHTLGELGFDIGIDQSERIWMFEANSKPGRSIFKHPALKGEGKAALQYIYDYCLFLSRFRPRRES</sequence>
<dbReference type="Pfam" id="PF14398">
    <property type="entry name" value="ATPgrasp_YheCD"/>
    <property type="match status" value="1"/>
</dbReference>
<evidence type="ECO:0000313" key="2">
    <source>
        <dbReference type="Proteomes" id="UP000215509"/>
    </source>
</evidence>
<dbReference type="InterPro" id="IPR026838">
    <property type="entry name" value="YheC/D"/>
</dbReference>
<protein>
    <recommendedName>
        <fullName evidence="3">ATP-grasp domain-containing protein</fullName>
    </recommendedName>
</protein>
<accession>A0A229ULG4</accession>
<dbReference type="RefSeq" id="WP_094016828.1">
    <property type="nucleotide sequence ID" value="NZ_NMQW01000033.1"/>
</dbReference>
<dbReference type="SUPFAM" id="SSF56059">
    <property type="entry name" value="Glutathione synthetase ATP-binding domain-like"/>
    <property type="match status" value="1"/>
</dbReference>